<proteinExistence type="predicted"/>
<sequence length="63" mass="6926">MCLFPFSRSLAGVLKSEDVLHSLCPHPPRPHAHAQCCVSECLSVGRIQRSFSLAFLGTSREQS</sequence>
<dbReference type="Proteomes" id="UP000324222">
    <property type="component" value="Unassembled WGS sequence"/>
</dbReference>
<evidence type="ECO:0000313" key="1">
    <source>
        <dbReference type="EMBL" id="MPC13328.1"/>
    </source>
</evidence>
<gene>
    <name evidence="1" type="ORF">E2C01_006058</name>
</gene>
<comment type="caution">
    <text evidence="1">The sequence shown here is derived from an EMBL/GenBank/DDBJ whole genome shotgun (WGS) entry which is preliminary data.</text>
</comment>
<accession>A0A5B7CVV8</accession>
<protein>
    <submittedName>
        <fullName evidence="1">Uncharacterized protein</fullName>
    </submittedName>
</protein>
<evidence type="ECO:0000313" key="2">
    <source>
        <dbReference type="Proteomes" id="UP000324222"/>
    </source>
</evidence>
<dbReference type="EMBL" id="VSRR010000273">
    <property type="protein sequence ID" value="MPC13328.1"/>
    <property type="molecule type" value="Genomic_DNA"/>
</dbReference>
<organism evidence="1 2">
    <name type="scientific">Portunus trituberculatus</name>
    <name type="common">Swimming crab</name>
    <name type="synonym">Neptunus trituberculatus</name>
    <dbReference type="NCBI Taxonomy" id="210409"/>
    <lineage>
        <taxon>Eukaryota</taxon>
        <taxon>Metazoa</taxon>
        <taxon>Ecdysozoa</taxon>
        <taxon>Arthropoda</taxon>
        <taxon>Crustacea</taxon>
        <taxon>Multicrustacea</taxon>
        <taxon>Malacostraca</taxon>
        <taxon>Eumalacostraca</taxon>
        <taxon>Eucarida</taxon>
        <taxon>Decapoda</taxon>
        <taxon>Pleocyemata</taxon>
        <taxon>Brachyura</taxon>
        <taxon>Eubrachyura</taxon>
        <taxon>Portunoidea</taxon>
        <taxon>Portunidae</taxon>
        <taxon>Portuninae</taxon>
        <taxon>Portunus</taxon>
    </lineage>
</organism>
<reference evidence="1 2" key="1">
    <citation type="submission" date="2019-05" db="EMBL/GenBank/DDBJ databases">
        <title>Another draft genome of Portunus trituberculatus and its Hox gene families provides insights of decapod evolution.</title>
        <authorList>
            <person name="Jeong J.-H."/>
            <person name="Song I."/>
            <person name="Kim S."/>
            <person name="Choi T."/>
            <person name="Kim D."/>
            <person name="Ryu S."/>
            <person name="Kim W."/>
        </authorList>
    </citation>
    <scope>NUCLEOTIDE SEQUENCE [LARGE SCALE GENOMIC DNA]</scope>
    <source>
        <tissue evidence="1">Muscle</tissue>
    </source>
</reference>
<keyword evidence="2" id="KW-1185">Reference proteome</keyword>
<dbReference type="AlphaFoldDB" id="A0A5B7CVV8"/>
<name>A0A5B7CVV8_PORTR</name>